<evidence type="ECO:0000313" key="1">
    <source>
        <dbReference type="EMBL" id="CCW35294.1"/>
    </source>
</evidence>
<evidence type="ECO:0000313" key="2">
    <source>
        <dbReference type="Proteomes" id="UP000014227"/>
    </source>
</evidence>
<dbReference type="EMBL" id="HF951689">
    <property type="protein sequence ID" value="CCW35294.1"/>
    <property type="molecule type" value="Genomic_DNA"/>
</dbReference>
<dbReference type="HOGENOM" id="CLU_2116650_0_0_0"/>
<dbReference type="KEGG" id="ccz:CCALI_01478"/>
<dbReference type="PATRIC" id="fig|1303518.3.peg.1514"/>
<proteinExistence type="predicted"/>
<organism evidence="1 2">
    <name type="scientific">Chthonomonas calidirosea (strain DSM 23976 / ICMP 18418 / T49)</name>
    <dbReference type="NCBI Taxonomy" id="1303518"/>
    <lineage>
        <taxon>Bacteria</taxon>
        <taxon>Bacillati</taxon>
        <taxon>Armatimonadota</taxon>
        <taxon>Chthonomonadia</taxon>
        <taxon>Chthonomonadales</taxon>
        <taxon>Chthonomonadaceae</taxon>
        <taxon>Chthonomonas</taxon>
    </lineage>
</organism>
<sequence>MGDLSLGGQGGHFGLFAVSQRFIQNLDHLFHLLAHFMAGKRQDNPFRRETMAFKGVVQQPNGFGGEANMRGESNGEAASIPFNACDADLFTAKADTQDGQRLPDGPRWIAKSIF</sequence>
<keyword evidence="2" id="KW-1185">Reference proteome</keyword>
<protein>
    <submittedName>
        <fullName evidence="1">Uncharacterized protein</fullName>
    </submittedName>
</protein>
<accession>S0EUC8</accession>
<dbReference type="AlphaFoldDB" id="S0EUC8"/>
<gene>
    <name evidence="1" type="ORF">CCALI_01478</name>
</gene>
<reference evidence="2" key="1">
    <citation type="submission" date="2013-03" db="EMBL/GenBank/DDBJ databases">
        <title>Genome sequence of Chthonomonas calidirosea, the first sequenced genome from the Armatimonadetes phylum (formally candidate division OP10).</title>
        <authorList>
            <person name="Lee K.C.Y."/>
            <person name="Morgan X.C."/>
            <person name="Dunfield P.F."/>
            <person name="Tamas I."/>
            <person name="Houghton K.M."/>
            <person name="Vyssotski M."/>
            <person name="Ryan J.L.J."/>
            <person name="Lagutin K."/>
            <person name="McDonald I.R."/>
            <person name="Stott M.B."/>
        </authorList>
    </citation>
    <scope>NUCLEOTIDE SEQUENCE [LARGE SCALE GENOMIC DNA]</scope>
    <source>
        <strain evidence="2">DSM 23976 / ICMP 18418 / T49</strain>
    </source>
</reference>
<dbReference type="InParanoid" id="S0EUC8"/>
<dbReference type="Proteomes" id="UP000014227">
    <property type="component" value="Chromosome I"/>
</dbReference>
<name>S0EUC8_CHTCT</name>